<proteinExistence type="predicted"/>
<dbReference type="EMBL" id="JBHTIU010000039">
    <property type="protein sequence ID" value="MFD0870120.1"/>
    <property type="molecule type" value="Genomic_DNA"/>
</dbReference>
<dbReference type="Pfam" id="PF10737">
    <property type="entry name" value="GerPC"/>
    <property type="match status" value="1"/>
</dbReference>
<sequence>MYNDPRLMRWLQDVYNFLARQQEKMERMEEMIIEIREDIREFKSNKMTHVERIEYHFDQLKVETLEGTLNIGLTPNGKGIEELAVPSNGEPGGEGVEDVPFFPKLKEQLDRYIDMEIPREVSSFEAHYGVQVPDEVRFAMIEDIRRQVGPRIVVYIQRLHKDSSDDSAVEKDILDRVKRDIRLAIEQYFEKQYGKGSEET</sequence>
<comment type="caution">
    <text evidence="2">The sequence shown here is derived from an EMBL/GenBank/DDBJ whole genome shotgun (WGS) entry which is preliminary data.</text>
</comment>
<keyword evidence="3" id="KW-1185">Reference proteome</keyword>
<organism evidence="2 3">
    <name type="scientific">Paenibacillus residui</name>
    <dbReference type="NCBI Taxonomy" id="629724"/>
    <lineage>
        <taxon>Bacteria</taxon>
        <taxon>Bacillati</taxon>
        <taxon>Bacillota</taxon>
        <taxon>Bacilli</taxon>
        <taxon>Bacillales</taxon>
        <taxon>Paenibacillaceae</taxon>
        <taxon>Paenibacillus</taxon>
    </lineage>
</organism>
<name>A0ABW3D9E8_9BACL</name>
<accession>A0ABW3D9E8</accession>
<reference evidence="3" key="1">
    <citation type="journal article" date="2019" name="Int. J. Syst. Evol. Microbiol.">
        <title>The Global Catalogue of Microorganisms (GCM) 10K type strain sequencing project: providing services to taxonomists for standard genome sequencing and annotation.</title>
        <authorList>
            <consortium name="The Broad Institute Genomics Platform"/>
            <consortium name="The Broad Institute Genome Sequencing Center for Infectious Disease"/>
            <person name="Wu L."/>
            <person name="Ma J."/>
        </authorList>
    </citation>
    <scope>NUCLEOTIDE SEQUENCE [LARGE SCALE GENOMIC DNA]</scope>
    <source>
        <strain evidence="3">CCUG 57263</strain>
    </source>
</reference>
<evidence type="ECO:0000313" key="3">
    <source>
        <dbReference type="Proteomes" id="UP001597120"/>
    </source>
</evidence>
<gene>
    <name evidence="2" type="primary">gerPC</name>
    <name evidence="2" type="ORF">ACFQ03_13240</name>
</gene>
<feature type="coiled-coil region" evidence="1">
    <location>
        <begin position="18"/>
        <end position="45"/>
    </location>
</feature>
<dbReference type="InterPro" id="IPR019673">
    <property type="entry name" value="Spore_germination_GerPC"/>
</dbReference>
<keyword evidence="1" id="KW-0175">Coiled coil</keyword>
<dbReference type="RefSeq" id="WP_379288631.1">
    <property type="nucleotide sequence ID" value="NZ_JBHTIU010000039.1"/>
</dbReference>
<evidence type="ECO:0000313" key="2">
    <source>
        <dbReference type="EMBL" id="MFD0870120.1"/>
    </source>
</evidence>
<dbReference type="Proteomes" id="UP001597120">
    <property type="component" value="Unassembled WGS sequence"/>
</dbReference>
<evidence type="ECO:0000256" key="1">
    <source>
        <dbReference type="SAM" id="Coils"/>
    </source>
</evidence>
<protein>
    <submittedName>
        <fullName evidence="2">Spore germination protein GerPC</fullName>
    </submittedName>
</protein>